<keyword evidence="1" id="KW-1133">Transmembrane helix</keyword>
<feature type="transmembrane region" description="Helical" evidence="1">
    <location>
        <begin position="140"/>
        <end position="163"/>
    </location>
</feature>
<protein>
    <submittedName>
        <fullName evidence="2">Uncharacterized protein</fullName>
    </submittedName>
</protein>
<sequence length="173" mass="19276">MGDEGEEEVEVAIPGPGADTYEGNELLHIASTMPHTDIDVVRRRIGKMDNFRELATDALDVLERHHHATLGANSQSQEWFHRACQDTRDIFRVVLAQDLEWEQQRYVLDLLMRLLQMEGAKDTESRNLLSSLSDKLSNKMMVIGGVAITAAAVVVTVGAPKAARQIAQALRRD</sequence>
<keyword evidence="1" id="KW-0812">Transmembrane</keyword>
<evidence type="ECO:0000256" key="1">
    <source>
        <dbReference type="SAM" id="Phobius"/>
    </source>
</evidence>
<evidence type="ECO:0000313" key="2">
    <source>
        <dbReference type="EMBL" id="MBB5110529.1"/>
    </source>
</evidence>
<dbReference type="Proteomes" id="UP000618986">
    <property type="component" value="Unassembled WGS sequence"/>
</dbReference>
<accession>A0ABR6M575</accession>
<keyword evidence="3" id="KW-1185">Reference proteome</keyword>
<dbReference type="GeneID" id="300290968"/>
<name>A0ABR6M575_MICEC</name>
<comment type="caution">
    <text evidence="2">The sequence shown here is derived from an EMBL/GenBank/DDBJ whole genome shotgun (WGS) entry which is preliminary data.</text>
</comment>
<gene>
    <name evidence="2" type="ORF">FHU28_000368</name>
</gene>
<dbReference type="EMBL" id="JACHJC010000001">
    <property type="protein sequence ID" value="MBB5110529.1"/>
    <property type="molecule type" value="Genomic_DNA"/>
</dbReference>
<proteinExistence type="predicted"/>
<dbReference type="RefSeq" id="WP_018787389.1">
    <property type="nucleotide sequence ID" value="NZ_JACHJC010000001.1"/>
</dbReference>
<evidence type="ECO:0000313" key="3">
    <source>
        <dbReference type="Proteomes" id="UP000618986"/>
    </source>
</evidence>
<reference evidence="2 3" key="1">
    <citation type="submission" date="2020-08" db="EMBL/GenBank/DDBJ databases">
        <title>Sequencing the genomes of 1000 actinobacteria strains.</title>
        <authorList>
            <person name="Klenk H.-P."/>
        </authorList>
    </citation>
    <scope>NUCLEOTIDE SEQUENCE [LARGE SCALE GENOMIC DNA]</scope>
    <source>
        <strain evidence="2 3">DSM 43036</strain>
    </source>
</reference>
<organism evidence="2 3">
    <name type="scientific">Micromonospora echinospora</name>
    <name type="common">Micromonospora purpurea</name>
    <dbReference type="NCBI Taxonomy" id="1877"/>
    <lineage>
        <taxon>Bacteria</taxon>
        <taxon>Bacillati</taxon>
        <taxon>Actinomycetota</taxon>
        <taxon>Actinomycetes</taxon>
        <taxon>Micromonosporales</taxon>
        <taxon>Micromonosporaceae</taxon>
        <taxon>Micromonospora</taxon>
    </lineage>
</organism>
<keyword evidence="1" id="KW-0472">Membrane</keyword>